<comment type="caution">
    <text evidence="2">The sequence shown here is derived from an EMBL/GenBank/DDBJ whole genome shotgun (WGS) entry which is preliminary data.</text>
</comment>
<sequence length="229" mass="24834">MWGYYRFLELFEASKAHHSVMWIGGQPAKQAARSKSAKGEHGPVVDDLAVLYRKDTAHYERLIAGTLAHDLIDGDGFTSIPPLVDISKAIGPDTFPAIHWSPTPVTGPWSEQVNNKRIKDLQADVDRDLSDDTYKLTSAPEYGLDRAADCCDFEDENGPTALPPGSDEEDIEGDNADQEDEEEREDSGIKSKGGVNSPQSPTPPSSPVAKTPSLPKSAKRSTPSSSKKS</sequence>
<dbReference type="Proteomes" id="UP001165121">
    <property type="component" value="Unassembled WGS sequence"/>
</dbReference>
<evidence type="ECO:0000313" key="2">
    <source>
        <dbReference type="EMBL" id="GMF43928.1"/>
    </source>
</evidence>
<dbReference type="AlphaFoldDB" id="A0A9W6XQY6"/>
<evidence type="ECO:0000256" key="1">
    <source>
        <dbReference type="SAM" id="MobiDB-lite"/>
    </source>
</evidence>
<protein>
    <submittedName>
        <fullName evidence="2">Unnamed protein product</fullName>
    </submittedName>
</protein>
<proteinExistence type="predicted"/>
<dbReference type="OrthoDB" id="129216at2759"/>
<evidence type="ECO:0000313" key="3">
    <source>
        <dbReference type="Proteomes" id="UP001165121"/>
    </source>
</evidence>
<dbReference type="EMBL" id="BSXT01001606">
    <property type="protein sequence ID" value="GMF43928.1"/>
    <property type="molecule type" value="Genomic_DNA"/>
</dbReference>
<feature type="compositionally biased region" description="Acidic residues" evidence="1">
    <location>
        <begin position="166"/>
        <end position="185"/>
    </location>
</feature>
<reference evidence="2" key="1">
    <citation type="submission" date="2023-04" db="EMBL/GenBank/DDBJ databases">
        <title>Phytophthora fragariaefolia NBRC 109709.</title>
        <authorList>
            <person name="Ichikawa N."/>
            <person name="Sato H."/>
            <person name="Tonouchi N."/>
        </authorList>
    </citation>
    <scope>NUCLEOTIDE SEQUENCE</scope>
    <source>
        <strain evidence="2">NBRC 109709</strain>
    </source>
</reference>
<keyword evidence="3" id="KW-1185">Reference proteome</keyword>
<name>A0A9W6XQY6_9STRA</name>
<feature type="region of interest" description="Disordered" evidence="1">
    <location>
        <begin position="150"/>
        <end position="229"/>
    </location>
</feature>
<gene>
    <name evidence="2" type="ORF">Pfra01_001508000</name>
</gene>
<accession>A0A9W6XQY6</accession>
<feature type="compositionally biased region" description="Polar residues" evidence="1">
    <location>
        <begin position="220"/>
        <end position="229"/>
    </location>
</feature>
<organism evidence="2 3">
    <name type="scientific">Phytophthora fragariaefolia</name>
    <dbReference type="NCBI Taxonomy" id="1490495"/>
    <lineage>
        <taxon>Eukaryota</taxon>
        <taxon>Sar</taxon>
        <taxon>Stramenopiles</taxon>
        <taxon>Oomycota</taxon>
        <taxon>Peronosporomycetes</taxon>
        <taxon>Peronosporales</taxon>
        <taxon>Peronosporaceae</taxon>
        <taxon>Phytophthora</taxon>
    </lineage>
</organism>